<dbReference type="Proteomes" id="UP000319825">
    <property type="component" value="Unassembled WGS sequence"/>
</dbReference>
<keyword evidence="3" id="KW-1185">Reference proteome</keyword>
<dbReference type="PANTHER" id="PTHR43586">
    <property type="entry name" value="CYSTEINE DESULFURASE"/>
    <property type="match status" value="1"/>
</dbReference>
<dbReference type="RefSeq" id="WP_145775986.1">
    <property type="nucleotide sequence ID" value="NZ_BAAATQ010000027.1"/>
</dbReference>
<name>A0A562IF34_MICOL</name>
<dbReference type="InterPro" id="IPR000192">
    <property type="entry name" value="Aminotrans_V_dom"/>
</dbReference>
<keyword evidence="2" id="KW-0456">Lyase</keyword>
<dbReference type="InterPro" id="IPR015422">
    <property type="entry name" value="PyrdxlP-dep_Trfase_small"/>
</dbReference>
<comment type="caution">
    <text evidence="2">The sequence shown here is derived from an EMBL/GenBank/DDBJ whole genome shotgun (WGS) entry which is preliminary data.</text>
</comment>
<dbReference type="Gene3D" id="3.40.640.10">
    <property type="entry name" value="Type I PLP-dependent aspartate aminotransferase-like (Major domain)"/>
    <property type="match status" value="1"/>
</dbReference>
<evidence type="ECO:0000259" key="1">
    <source>
        <dbReference type="Pfam" id="PF00266"/>
    </source>
</evidence>
<dbReference type="EMBL" id="VLKE01000001">
    <property type="protein sequence ID" value="TWH69438.1"/>
    <property type="molecule type" value="Genomic_DNA"/>
</dbReference>
<dbReference type="AlphaFoldDB" id="A0A562IF34"/>
<gene>
    <name evidence="2" type="ORF">JD77_04447</name>
</gene>
<proteinExistence type="predicted"/>
<organism evidence="2 3">
    <name type="scientific">Micromonospora olivasterospora</name>
    <dbReference type="NCBI Taxonomy" id="1880"/>
    <lineage>
        <taxon>Bacteria</taxon>
        <taxon>Bacillati</taxon>
        <taxon>Actinomycetota</taxon>
        <taxon>Actinomycetes</taxon>
        <taxon>Micromonosporales</taxon>
        <taxon>Micromonosporaceae</taxon>
        <taxon>Micromonospora</taxon>
    </lineage>
</organism>
<dbReference type="InterPro" id="IPR015421">
    <property type="entry name" value="PyrdxlP-dep_Trfase_major"/>
</dbReference>
<feature type="domain" description="Aminotransferase class V" evidence="1">
    <location>
        <begin position="57"/>
        <end position="290"/>
    </location>
</feature>
<evidence type="ECO:0000313" key="2">
    <source>
        <dbReference type="EMBL" id="TWH69438.1"/>
    </source>
</evidence>
<sequence length="345" mass="36421">MELEQARKLWQPEPGWLNTASYGLPPDPAYAALTEALADWRVGRTSWEGWNDAAGRARSAFAGLVGVPAADVAIGGSVSQLLAPVAAALPPGATVVVPEVEFTSNLFPWLVQAERGVEVRTVPLARLADAVDADTDLVAFSLVQSGDGTVADHDGIMAAAGAHDALVAVDATQACGWLPFDASRADVVAVGAYKWLMAPRGTAFAYLAPALRERLRPDAASWYAADDPYSAYYGPPLRLAGDARRFDLSPAWFSWVGAAPALELLAEIGVPAVHRYDVALANRFLAGLGRPPGDSAIVTVEVPGAREKLERAGVRAAVRAGRVRASFHLYTTEEDVDLALDALTA</sequence>
<reference evidence="2 3" key="1">
    <citation type="submission" date="2019-07" db="EMBL/GenBank/DDBJ databases">
        <title>R&amp;d 2014.</title>
        <authorList>
            <person name="Klenk H.-P."/>
        </authorList>
    </citation>
    <scope>NUCLEOTIDE SEQUENCE [LARGE SCALE GENOMIC DNA]</scope>
    <source>
        <strain evidence="2 3">DSM 43868</strain>
    </source>
</reference>
<evidence type="ECO:0000313" key="3">
    <source>
        <dbReference type="Proteomes" id="UP000319825"/>
    </source>
</evidence>
<accession>A0A562IF34</accession>
<dbReference type="OrthoDB" id="250246at2"/>
<dbReference type="Gene3D" id="3.90.1150.10">
    <property type="entry name" value="Aspartate Aminotransferase, domain 1"/>
    <property type="match status" value="1"/>
</dbReference>
<dbReference type="Pfam" id="PF00266">
    <property type="entry name" value="Aminotran_5"/>
    <property type="match status" value="1"/>
</dbReference>
<dbReference type="SUPFAM" id="SSF53383">
    <property type="entry name" value="PLP-dependent transferases"/>
    <property type="match status" value="1"/>
</dbReference>
<dbReference type="InterPro" id="IPR015424">
    <property type="entry name" value="PyrdxlP-dep_Trfase"/>
</dbReference>
<protein>
    <submittedName>
        <fullName evidence="2">Selenocysteine lyase/cysteine desulfurase</fullName>
    </submittedName>
</protein>
<dbReference type="GO" id="GO:0016829">
    <property type="term" value="F:lyase activity"/>
    <property type="evidence" value="ECO:0007669"/>
    <property type="project" value="UniProtKB-KW"/>
</dbReference>
<dbReference type="PANTHER" id="PTHR43586:SF21">
    <property type="entry name" value="PYRIDOXAL PHOSPHATE (PLP)-DEPENDENT ASPARTATE AMINOTRANSFERASE SUPERFAMILY"/>
    <property type="match status" value="1"/>
</dbReference>